<dbReference type="GO" id="GO:0004029">
    <property type="term" value="F:aldehyde dehydrogenase (NAD+) activity"/>
    <property type="evidence" value="ECO:0007669"/>
    <property type="project" value="TreeGrafter"/>
</dbReference>
<gene>
    <name evidence="2" type="ORF">D9613_007770</name>
</gene>
<dbReference type="Proteomes" id="UP000521872">
    <property type="component" value="Unassembled WGS sequence"/>
</dbReference>
<name>A0A8H4QN16_9AGAR</name>
<organism evidence="2 3">
    <name type="scientific">Agrocybe pediades</name>
    <dbReference type="NCBI Taxonomy" id="84607"/>
    <lineage>
        <taxon>Eukaryota</taxon>
        <taxon>Fungi</taxon>
        <taxon>Dikarya</taxon>
        <taxon>Basidiomycota</taxon>
        <taxon>Agaricomycotina</taxon>
        <taxon>Agaricomycetes</taxon>
        <taxon>Agaricomycetidae</taxon>
        <taxon>Agaricales</taxon>
        <taxon>Agaricineae</taxon>
        <taxon>Strophariaceae</taxon>
        <taxon>Agrocybe</taxon>
    </lineage>
</organism>
<accession>A0A8H4QN16</accession>
<dbReference type="InterPro" id="IPR036291">
    <property type="entry name" value="NAD(P)-bd_dom_sf"/>
</dbReference>
<dbReference type="PANTHER" id="PTHR48079:SF6">
    <property type="entry name" value="NAD(P)-BINDING DOMAIN-CONTAINING PROTEIN-RELATED"/>
    <property type="match status" value="1"/>
</dbReference>
<comment type="caution">
    <text evidence="2">The sequence shown here is derived from an EMBL/GenBank/DDBJ whole genome shotgun (WGS) entry which is preliminary data.</text>
</comment>
<feature type="domain" description="NAD(P)-binding" evidence="1">
    <location>
        <begin position="15"/>
        <end position="101"/>
    </location>
</feature>
<evidence type="ECO:0000313" key="2">
    <source>
        <dbReference type="EMBL" id="KAF4613973.1"/>
    </source>
</evidence>
<sequence length="373" mass="40717">MHGHLGIKRHILLTGATGYIGGSVLARLLSHPQSDSFRITVLVRDAQKGAQFRSMGIHSVVGTYSDLQLLEALTADANLVVACADADDEDAARAILRGLKQRYDKTGEASTLIHTSGTGVLIDNAQGMYASDTIYSDLDIKQLESLPITQPHRVVDVALVDADKQGYVKTYIILPGTIYGIATGSLVDAGLQNAHSQQIPRLVKLSLDRGRAGMVGEGKNIWPNVHIQDGIGFTFAYLSKNIDTMSFFTVTDLYILIVDSVVPHRTHSHGHSEKLVAPPPLEHGAAGFYFAENGEHTLYSVGEAIGKVMVSLKKCKEYTPTPFTEEETRKYFPDGTSLGTNSRCRADRAKAIGWKPRKTTKDMLASIKQEFKH</sequence>
<protein>
    <recommendedName>
        <fullName evidence="1">NAD(P)-binding domain-containing protein</fullName>
    </recommendedName>
</protein>
<reference evidence="2 3" key="1">
    <citation type="submission" date="2019-12" db="EMBL/GenBank/DDBJ databases">
        <authorList>
            <person name="Floudas D."/>
            <person name="Bentzer J."/>
            <person name="Ahren D."/>
            <person name="Johansson T."/>
            <person name="Persson P."/>
            <person name="Tunlid A."/>
        </authorList>
    </citation>
    <scope>NUCLEOTIDE SEQUENCE [LARGE SCALE GENOMIC DNA]</scope>
    <source>
        <strain evidence="2 3">CBS 102.39</strain>
    </source>
</reference>
<dbReference type="InterPro" id="IPR016040">
    <property type="entry name" value="NAD(P)-bd_dom"/>
</dbReference>
<dbReference type="Gene3D" id="3.40.50.720">
    <property type="entry name" value="NAD(P)-binding Rossmann-like Domain"/>
    <property type="match status" value="1"/>
</dbReference>
<proteinExistence type="predicted"/>
<dbReference type="SUPFAM" id="SSF51735">
    <property type="entry name" value="NAD(P)-binding Rossmann-fold domains"/>
    <property type="match status" value="1"/>
</dbReference>
<dbReference type="InterPro" id="IPR051783">
    <property type="entry name" value="NAD(P)-dependent_oxidoreduct"/>
</dbReference>
<evidence type="ECO:0000259" key="1">
    <source>
        <dbReference type="Pfam" id="PF13460"/>
    </source>
</evidence>
<keyword evidence="3" id="KW-1185">Reference proteome</keyword>
<dbReference type="PANTHER" id="PTHR48079">
    <property type="entry name" value="PROTEIN YEEZ"/>
    <property type="match status" value="1"/>
</dbReference>
<dbReference type="EMBL" id="JAACJL010000045">
    <property type="protein sequence ID" value="KAF4613973.1"/>
    <property type="molecule type" value="Genomic_DNA"/>
</dbReference>
<dbReference type="Pfam" id="PF13460">
    <property type="entry name" value="NAD_binding_10"/>
    <property type="match status" value="1"/>
</dbReference>
<dbReference type="AlphaFoldDB" id="A0A8H4QN16"/>
<evidence type="ECO:0000313" key="3">
    <source>
        <dbReference type="Proteomes" id="UP000521872"/>
    </source>
</evidence>
<dbReference type="GO" id="GO:0005737">
    <property type="term" value="C:cytoplasm"/>
    <property type="evidence" value="ECO:0007669"/>
    <property type="project" value="TreeGrafter"/>
</dbReference>